<dbReference type="EMBL" id="KN661573">
    <property type="protein sequence ID" value="KHN14679.1"/>
    <property type="molecule type" value="Genomic_DNA"/>
</dbReference>
<dbReference type="Proteomes" id="UP000053555">
    <property type="component" value="Unassembled WGS sequence"/>
</dbReference>
<dbReference type="AlphaFoldDB" id="A0A0B2Q3V1"/>
<keyword evidence="3" id="KW-1185">Reference proteome</keyword>
<name>A0A0B2Q3V1_GLYSO</name>
<evidence type="ECO:0000313" key="1">
    <source>
        <dbReference type="EMBL" id="KHN14679.1"/>
    </source>
</evidence>
<sequence>MGTGHSSHNNLRSDCTSFDVTHDGAKARWRNSLEVSMGNWRKGNTEFWGVEYKTNQKKREKCSHFEFWGVEYDDVGLYVVAKIRHKMGHGFVVEVDGPFKRSVVYLDEVISLTFHTGVWSPNAFSHSNGANRSHGEETRGQIVNTFLQKNNGEQYNTVFSIQVDALLVI</sequence>
<protein>
    <submittedName>
        <fullName evidence="1">Uncharacterized protein</fullName>
    </submittedName>
</protein>
<organism evidence="1">
    <name type="scientific">Glycine soja</name>
    <name type="common">Wild soybean</name>
    <dbReference type="NCBI Taxonomy" id="3848"/>
    <lineage>
        <taxon>Eukaryota</taxon>
        <taxon>Viridiplantae</taxon>
        <taxon>Streptophyta</taxon>
        <taxon>Embryophyta</taxon>
        <taxon>Tracheophyta</taxon>
        <taxon>Spermatophyta</taxon>
        <taxon>Magnoliopsida</taxon>
        <taxon>eudicotyledons</taxon>
        <taxon>Gunneridae</taxon>
        <taxon>Pentapetalae</taxon>
        <taxon>rosids</taxon>
        <taxon>fabids</taxon>
        <taxon>Fabales</taxon>
        <taxon>Fabaceae</taxon>
        <taxon>Papilionoideae</taxon>
        <taxon>50 kb inversion clade</taxon>
        <taxon>NPAAA clade</taxon>
        <taxon>indigoferoid/millettioid clade</taxon>
        <taxon>Phaseoleae</taxon>
        <taxon>Glycine</taxon>
        <taxon>Glycine subgen. Soja</taxon>
    </lineage>
</organism>
<dbReference type="Proteomes" id="UP000289340">
    <property type="component" value="Chromosome 15"/>
</dbReference>
<gene>
    <name evidence="2" type="ORF">D0Y65_040888</name>
    <name evidence="1" type="ORF">glysoja_024774</name>
</gene>
<dbReference type="EMBL" id="QZWG01000015">
    <property type="protein sequence ID" value="RZB64580.1"/>
    <property type="molecule type" value="Genomic_DNA"/>
</dbReference>
<dbReference type="Gramene" id="XM_028349381.1">
    <property type="protein sequence ID" value="XP_028205182.1"/>
    <property type="gene ID" value="LOC114388733"/>
</dbReference>
<proteinExistence type="predicted"/>
<reference evidence="2 3" key="2">
    <citation type="submission" date="2018-09" db="EMBL/GenBank/DDBJ databases">
        <title>A high-quality reference genome of wild soybean provides a powerful tool to mine soybean genomes.</title>
        <authorList>
            <person name="Xie M."/>
            <person name="Chung C.Y.L."/>
            <person name="Li M.-W."/>
            <person name="Wong F.-L."/>
            <person name="Chan T.-F."/>
            <person name="Lam H.-M."/>
        </authorList>
    </citation>
    <scope>NUCLEOTIDE SEQUENCE [LARGE SCALE GENOMIC DNA]</scope>
    <source>
        <strain evidence="3">cv. W05</strain>
        <tissue evidence="2">Hypocotyl of etiolated seedlings</tissue>
    </source>
</reference>
<accession>A0A0B2Q3V1</accession>
<evidence type="ECO:0000313" key="2">
    <source>
        <dbReference type="EMBL" id="RZB64580.1"/>
    </source>
</evidence>
<reference evidence="1" key="1">
    <citation type="submission" date="2014-07" db="EMBL/GenBank/DDBJ databases">
        <title>Identification of a novel salt tolerance gene in wild soybean by whole-genome sequencing.</title>
        <authorList>
            <person name="Lam H.-M."/>
            <person name="Qi X."/>
            <person name="Li M.-W."/>
            <person name="Liu X."/>
            <person name="Xie M."/>
            <person name="Ni M."/>
            <person name="Xu X."/>
        </authorList>
    </citation>
    <scope>NUCLEOTIDE SEQUENCE [LARGE SCALE GENOMIC DNA]</scope>
    <source>
        <tissue evidence="1">Root</tissue>
    </source>
</reference>
<evidence type="ECO:0000313" key="3">
    <source>
        <dbReference type="Proteomes" id="UP000289340"/>
    </source>
</evidence>